<evidence type="ECO:0008006" key="5">
    <source>
        <dbReference type="Google" id="ProtNLM"/>
    </source>
</evidence>
<dbReference type="GO" id="GO:0005739">
    <property type="term" value="C:mitochondrion"/>
    <property type="evidence" value="ECO:0007669"/>
    <property type="project" value="TreeGrafter"/>
</dbReference>
<dbReference type="GO" id="GO:0008482">
    <property type="term" value="F:sulfite oxidase activity"/>
    <property type="evidence" value="ECO:0007669"/>
    <property type="project" value="TreeGrafter"/>
</dbReference>
<dbReference type="PANTHER" id="PTHR19372:SF7">
    <property type="entry name" value="SULFITE OXIDASE, MITOCHONDRIAL"/>
    <property type="match status" value="1"/>
</dbReference>
<dbReference type="InterPro" id="IPR005066">
    <property type="entry name" value="MoCF_OxRdtse_dimer"/>
</dbReference>
<name>A0A9P6MHL9_9FUNG</name>
<dbReference type="OrthoDB" id="10051395at2759"/>
<evidence type="ECO:0000259" key="1">
    <source>
        <dbReference type="Pfam" id="PF00174"/>
    </source>
</evidence>
<dbReference type="PANTHER" id="PTHR19372">
    <property type="entry name" value="SULFITE REDUCTASE"/>
    <property type="match status" value="1"/>
</dbReference>
<dbReference type="Proteomes" id="UP000749646">
    <property type="component" value="Unassembled WGS sequence"/>
</dbReference>
<accession>A0A9P6MHL9</accession>
<dbReference type="InterPro" id="IPR008335">
    <property type="entry name" value="Mopterin_OxRdtase_euk"/>
</dbReference>
<keyword evidence="4" id="KW-1185">Reference proteome</keyword>
<dbReference type="Gene3D" id="3.90.420.10">
    <property type="entry name" value="Oxidoreductase, molybdopterin-binding domain"/>
    <property type="match status" value="1"/>
</dbReference>
<protein>
    <recommendedName>
        <fullName evidence="5">Oxidoreductase molybdopterin-binding domain-containing protein</fullName>
    </recommendedName>
</protein>
<dbReference type="Pfam" id="PF03404">
    <property type="entry name" value="Mo-co_dimer"/>
    <property type="match status" value="1"/>
</dbReference>
<evidence type="ECO:0000313" key="3">
    <source>
        <dbReference type="EMBL" id="KAG0000502.1"/>
    </source>
</evidence>
<sequence>MGMTWFVIYLSHFSHASKNTLIGLMKMQFYVYIGLQLNAATPATPAITTAQQQQQDNVGPTSLDVHWKAALSMHDIMHRWPKVTVTATLQCAGNRRDGLAAVREVKGVIWKSGAVSTATWSGPRLCDILNDVADIPKEKLHKLLRDYHVSFEADDHVHEDVCYGSSIPFRKVMDPLGDVILAYEMNGKPLAREHGYPIRVIVPGYIGARSVKFLQKIVIQPKESTSFFQRRDYKILDTTIDHTNVEKAWDSAASLGEMNVQCVICTPSEQEAIHASNPVTIKGYAIS</sequence>
<dbReference type="InterPro" id="IPR000572">
    <property type="entry name" value="OxRdtase_Mopterin-bd_dom"/>
</dbReference>
<dbReference type="AlphaFoldDB" id="A0A9P6MHL9"/>
<dbReference type="GO" id="GO:0006790">
    <property type="term" value="P:sulfur compound metabolic process"/>
    <property type="evidence" value="ECO:0007669"/>
    <property type="project" value="TreeGrafter"/>
</dbReference>
<dbReference type="EMBL" id="JAAAHW010000624">
    <property type="protein sequence ID" value="KAG0000502.1"/>
    <property type="molecule type" value="Genomic_DNA"/>
</dbReference>
<dbReference type="PRINTS" id="PR00407">
    <property type="entry name" value="EUMOPTERIN"/>
</dbReference>
<dbReference type="GO" id="GO:0020037">
    <property type="term" value="F:heme binding"/>
    <property type="evidence" value="ECO:0007669"/>
    <property type="project" value="TreeGrafter"/>
</dbReference>
<organism evidence="3 4">
    <name type="scientific">Modicella reniformis</name>
    <dbReference type="NCBI Taxonomy" id="1440133"/>
    <lineage>
        <taxon>Eukaryota</taxon>
        <taxon>Fungi</taxon>
        <taxon>Fungi incertae sedis</taxon>
        <taxon>Mucoromycota</taxon>
        <taxon>Mortierellomycotina</taxon>
        <taxon>Mortierellomycetes</taxon>
        <taxon>Mortierellales</taxon>
        <taxon>Mortierellaceae</taxon>
        <taxon>Modicella</taxon>
    </lineage>
</organism>
<dbReference type="Pfam" id="PF00174">
    <property type="entry name" value="Oxidored_molyb"/>
    <property type="match status" value="1"/>
</dbReference>
<dbReference type="GO" id="GO:0043546">
    <property type="term" value="F:molybdopterin cofactor binding"/>
    <property type="evidence" value="ECO:0007669"/>
    <property type="project" value="TreeGrafter"/>
</dbReference>
<reference evidence="3" key="1">
    <citation type="journal article" date="2020" name="Fungal Divers.">
        <title>Resolving the Mortierellaceae phylogeny through synthesis of multi-gene phylogenetics and phylogenomics.</title>
        <authorList>
            <person name="Vandepol N."/>
            <person name="Liber J."/>
            <person name="Desiro A."/>
            <person name="Na H."/>
            <person name="Kennedy M."/>
            <person name="Barry K."/>
            <person name="Grigoriev I.V."/>
            <person name="Miller A.N."/>
            <person name="O'Donnell K."/>
            <person name="Stajich J.E."/>
            <person name="Bonito G."/>
        </authorList>
    </citation>
    <scope>NUCLEOTIDE SEQUENCE</scope>
    <source>
        <strain evidence="3">MES-2147</strain>
    </source>
</reference>
<evidence type="ECO:0000259" key="2">
    <source>
        <dbReference type="Pfam" id="PF03404"/>
    </source>
</evidence>
<gene>
    <name evidence="3" type="ORF">BGZ65_004315</name>
</gene>
<comment type="caution">
    <text evidence="3">The sequence shown here is derived from an EMBL/GenBank/DDBJ whole genome shotgun (WGS) entry which is preliminary data.</text>
</comment>
<evidence type="ECO:0000313" key="4">
    <source>
        <dbReference type="Proteomes" id="UP000749646"/>
    </source>
</evidence>
<dbReference type="SUPFAM" id="SSF56524">
    <property type="entry name" value="Oxidoreductase molybdopterin-binding domain"/>
    <property type="match status" value="1"/>
</dbReference>
<feature type="non-terminal residue" evidence="3">
    <location>
        <position position="1"/>
    </location>
</feature>
<feature type="domain" description="Oxidoreductase molybdopterin-binding" evidence="1">
    <location>
        <begin position="66"/>
        <end position="227"/>
    </location>
</feature>
<proteinExistence type="predicted"/>
<dbReference type="InterPro" id="IPR036374">
    <property type="entry name" value="OxRdtase_Mopterin-bd_sf"/>
</dbReference>
<feature type="domain" description="Moybdenum cofactor oxidoreductase dimerisation" evidence="2">
    <location>
        <begin position="256"/>
        <end position="287"/>
    </location>
</feature>